<keyword evidence="2" id="KW-0732">Signal</keyword>
<dbReference type="EMBL" id="FNHH01000002">
    <property type="protein sequence ID" value="SDL80096.1"/>
    <property type="molecule type" value="Genomic_DNA"/>
</dbReference>
<evidence type="ECO:0000256" key="2">
    <source>
        <dbReference type="SAM" id="SignalP"/>
    </source>
</evidence>
<sequence>MIKILISISVLFLFHSSANAQILKKLKEKAENVAGKVIDKKTDEKIDTESKTENSTSGRNRISNTEGAGLITTPPDVKENLNSAETAFKSGNYGAARYAIQQAILGVEMEIGFKLLKSLPETIAGLPKQLDQDEVTSSGWGWAGLNIHRLYQNEKKQFELTIANNSMLSVINQFLIGGAYGQSTGGQQKWKQIMVKGNKAIIEFDAGSGYKVSIPLGQSSLLAFEGVNFATEQEMMSAVNEFNIDEIKKTLGEK</sequence>
<feature type="chain" id="PRO_5011626943" evidence="2">
    <location>
        <begin position="21"/>
        <end position="254"/>
    </location>
</feature>
<dbReference type="OrthoDB" id="770289at2"/>
<organism evidence="3 4">
    <name type="scientific">Daejeonella rubra</name>
    <dbReference type="NCBI Taxonomy" id="990371"/>
    <lineage>
        <taxon>Bacteria</taxon>
        <taxon>Pseudomonadati</taxon>
        <taxon>Bacteroidota</taxon>
        <taxon>Sphingobacteriia</taxon>
        <taxon>Sphingobacteriales</taxon>
        <taxon>Sphingobacteriaceae</taxon>
        <taxon>Daejeonella</taxon>
    </lineage>
</organism>
<accession>A0A1G9N0K6</accession>
<dbReference type="Proteomes" id="UP000199226">
    <property type="component" value="Unassembled WGS sequence"/>
</dbReference>
<dbReference type="RefSeq" id="WP_143007683.1">
    <property type="nucleotide sequence ID" value="NZ_FNHH01000002.1"/>
</dbReference>
<name>A0A1G9N0K6_9SPHI</name>
<evidence type="ECO:0000313" key="4">
    <source>
        <dbReference type="Proteomes" id="UP000199226"/>
    </source>
</evidence>
<protein>
    <submittedName>
        <fullName evidence="3">Uncharacterized protein</fullName>
    </submittedName>
</protein>
<feature type="signal peptide" evidence="2">
    <location>
        <begin position="1"/>
        <end position="20"/>
    </location>
</feature>
<keyword evidence="4" id="KW-1185">Reference proteome</keyword>
<proteinExistence type="predicted"/>
<evidence type="ECO:0000256" key="1">
    <source>
        <dbReference type="SAM" id="MobiDB-lite"/>
    </source>
</evidence>
<feature type="compositionally biased region" description="Polar residues" evidence="1">
    <location>
        <begin position="53"/>
        <end position="66"/>
    </location>
</feature>
<dbReference type="AlphaFoldDB" id="A0A1G9N0K6"/>
<gene>
    <name evidence="3" type="ORF">SAMN05421813_102190</name>
</gene>
<reference evidence="4" key="1">
    <citation type="submission" date="2016-10" db="EMBL/GenBank/DDBJ databases">
        <authorList>
            <person name="Varghese N."/>
            <person name="Submissions S."/>
        </authorList>
    </citation>
    <scope>NUCLEOTIDE SEQUENCE [LARGE SCALE GENOMIC DNA]</scope>
    <source>
        <strain evidence="4">DSM 24536</strain>
    </source>
</reference>
<evidence type="ECO:0000313" key="3">
    <source>
        <dbReference type="EMBL" id="SDL80096.1"/>
    </source>
</evidence>
<feature type="region of interest" description="Disordered" evidence="1">
    <location>
        <begin position="44"/>
        <end position="76"/>
    </location>
</feature>